<evidence type="ECO:0000313" key="2">
    <source>
        <dbReference type="Proteomes" id="UP001283361"/>
    </source>
</evidence>
<dbReference type="Proteomes" id="UP001283361">
    <property type="component" value="Unassembled WGS sequence"/>
</dbReference>
<sequence length="132" mass="15136">MFNALIPDVSELFIRSAGIPYQPGDLPVFNWSIAVVTLCRRARAQYPHSSDQRFLSAFFITLTDPRPYLTRHSLVCLPVVQNQHKSIQPVHSIVLSVKWFYSNCRLNTRVTRLILGIMALRCRLEPAAPMRL</sequence>
<name>A0AAE1ASX1_9GAST</name>
<dbReference type="EMBL" id="JAWDGP010001275">
    <property type="protein sequence ID" value="KAK3793165.1"/>
    <property type="molecule type" value="Genomic_DNA"/>
</dbReference>
<comment type="caution">
    <text evidence="1">The sequence shown here is derived from an EMBL/GenBank/DDBJ whole genome shotgun (WGS) entry which is preliminary data.</text>
</comment>
<reference evidence="1" key="1">
    <citation type="journal article" date="2023" name="G3 (Bethesda)">
        <title>A reference genome for the long-term kleptoplast-retaining sea slug Elysia crispata morphotype clarki.</title>
        <authorList>
            <person name="Eastman K.E."/>
            <person name="Pendleton A.L."/>
            <person name="Shaikh M.A."/>
            <person name="Suttiyut T."/>
            <person name="Ogas R."/>
            <person name="Tomko P."/>
            <person name="Gavelis G."/>
            <person name="Widhalm J.R."/>
            <person name="Wisecaver J.H."/>
        </authorList>
    </citation>
    <scope>NUCLEOTIDE SEQUENCE</scope>
    <source>
        <strain evidence="1">ECLA1</strain>
    </source>
</reference>
<keyword evidence="2" id="KW-1185">Reference proteome</keyword>
<accession>A0AAE1ASX1</accession>
<evidence type="ECO:0000313" key="1">
    <source>
        <dbReference type="EMBL" id="KAK3793165.1"/>
    </source>
</evidence>
<dbReference type="AlphaFoldDB" id="A0AAE1ASX1"/>
<gene>
    <name evidence="1" type="ORF">RRG08_009464</name>
</gene>
<organism evidence="1 2">
    <name type="scientific">Elysia crispata</name>
    <name type="common">lettuce slug</name>
    <dbReference type="NCBI Taxonomy" id="231223"/>
    <lineage>
        <taxon>Eukaryota</taxon>
        <taxon>Metazoa</taxon>
        <taxon>Spiralia</taxon>
        <taxon>Lophotrochozoa</taxon>
        <taxon>Mollusca</taxon>
        <taxon>Gastropoda</taxon>
        <taxon>Heterobranchia</taxon>
        <taxon>Euthyneura</taxon>
        <taxon>Panpulmonata</taxon>
        <taxon>Sacoglossa</taxon>
        <taxon>Placobranchoidea</taxon>
        <taxon>Plakobranchidae</taxon>
        <taxon>Elysia</taxon>
    </lineage>
</organism>
<protein>
    <submittedName>
        <fullName evidence="1">Uncharacterized protein</fullName>
    </submittedName>
</protein>
<proteinExistence type="predicted"/>